<dbReference type="Gene3D" id="3.40.50.1820">
    <property type="entry name" value="alpha/beta hydrolase"/>
    <property type="match status" value="1"/>
</dbReference>
<dbReference type="Proteomes" id="UP000245845">
    <property type="component" value="Unassembled WGS sequence"/>
</dbReference>
<dbReference type="GO" id="GO:0016787">
    <property type="term" value="F:hydrolase activity"/>
    <property type="evidence" value="ECO:0007669"/>
    <property type="project" value="UniProtKB-KW"/>
</dbReference>
<proteinExistence type="predicted"/>
<comment type="caution">
    <text evidence="2">The sequence shown here is derived from an EMBL/GenBank/DDBJ whole genome shotgun (WGS) entry which is preliminary data.</text>
</comment>
<evidence type="ECO:0000313" key="3">
    <source>
        <dbReference type="Proteomes" id="UP000245845"/>
    </source>
</evidence>
<dbReference type="PANTHER" id="PTHR11614">
    <property type="entry name" value="PHOSPHOLIPASE-RELATED"/>
    <property type="match status" value="1"/>
</dbReference>
<accession>A0A2Y9B957</accession>
<dbReference type="AlphaFoldDB" id="A0A2Y9B957"/>
<dbReference type="EMBL" id="QGDL01000001">
    <property type="protein sequence ID" value="PWJ32111.1"/>
    <property type="molecule type" value="Genomic_DNA"/>
</dbReference>
<feature type="domain" description="Serine aminopeptidase S33" evidence="1">
    <location>
        <begin position="50"/>
        <end position="289"/>
    </location>
</feature>
<evidence type="ECO:0000313" key="2">
    <source>
        <dbReference type="EMBL" id="PWJ32111.1"/>
    </source>
</evidence>
<keyword evidence="2" id="KW-0378">Hydrolase</keyword>
<keyword evidence="3" id="KW-1185">Reference proteome</keyword>
<dbReference type="SUPFAM" id="SSF53474">
    <property type="entry name" value="alpha/beta-Hydrolases"/>
    <property type="match status" value="1"/>
</dbReference>
<protein>
    <submittedName>
        <fullName evidence="2">Alpha-beta hydrolase superfamily lysophospholipase</fullName>
    </submittedName>
</protein>
<dbReference type="Pfam" id="PF12146">
    <property type="entry name" value="Hydrolase_4"/>
    <property type="match status" value="1"/>
</dbReference>
<name>A0A2Y9B957_9FIRM</name>
<gene>
    <name evidence="2" type="ORF">A8806_101399</name>
</gene>
<dbReference type="InterPro" id="IPR029058">
    <property type="entry name" value="AB_hydrolase_fold"/>
</dbReference>
<sequence length="313" mass="35907">MDYSEQKSWEKIMSYLPEEFHFKGKFLPQEEHWDWHGNNVHLDAYRNPDAKVKIILFHGVGTNGRQMTTIIGRPLAIDGYEVIAIDMPLYGVTEIKQKKTISYDDWVQLGSDYIDYELTRDSRPVFLYGLSAGGMETYHAACKNKKVKGIIGMTFLDQRSQLVRNETANNAFWSHMGTPLAGLAVKTGMGGMKMKMSVCSKMSALCNNENCLKEMLSDPSSAGNRVPMKFIHSYMTYQPETEPEKFDICPVLLTQPENDKWTPLYLSEPFLNRIRNVPVTIKRLENGSHYPVEKMALEQLHAYITEFIEKNKI</sequence>
<dbReference type="InterPro" id="IPR051044">
    <property type="entry name" value="MAG_DAG_Lipase"/>
</dbReference>
<dbReference type="RefSeq" id="WP_109729476.1">
    <property type="nucleotide sequence ID" value="NZ_BAAACK010000007.1"/>
</dbReference>
<reference evidence="2 3" key="1">
    <citation type="submission" date="2018-05" db="EMBL/GenBank/DDBJ databases">
        <title>The Hungate 1000. A catalogue of reference genomes from the rumen microbiome.</title>
        <authorList>
            <person name="Kelly W."/>
        </authorList>
    </citation>
    <scope>NUCLEOTIDE SEQUENCE [LARGE SCALE GENOMIC DNA]</scope>
    <source>
        <strain evidence="2 3">NLAE-zl-C242</strain>
    </source>
</reference>
<evidence type="ECO:0000259" key="1">
    <source>
        <dbReference type="Pfam" id="PF12146"/>
    </source>
</evidence>
<dbReference type="InterPro" id="IPR022742">
    <property type="entry name" value="Hydrolase_4"/>
</dbReference>
<organism evidence="2 3">
    <name type="scientific">Faecalicatena orotica</name>
    <dbReference type="NCBI Taxonomy" id="1544"/>
    <lineage>
        <taxon>Bacteria</taxon>
        <taxon>Bacillati</taxon>
        <taxon>Bacillota</taxon>
        <taxon>Clostridia</taxon>
        <taxon>Lachnospirales</taxon>
        <taxon>Lachnospiraceae</taxon>
        <taxon>Faecalicatena</taxon>
    </lineage>
</organism>
<dbReference type="OrthoDB" id="1376138at2"/>